<dbReference type="NCBIfam" id="TIGR01396">
    <property type="entry name" value="FlgB"/>
    <property type="match status" value="1"/>
</dbReference>
<keyword evidence="4 6" id="KW-0975">Bacterial flagellum</keyword>
<evidence type="ECO:0000259" key="7">
    <source>
        <dbReference type="Pfam" id="PF00460"/>
    </source>
</evidence>
<reference evidence="8" key="1">
    <citation type="journal article" date="2014" name="Int. J. Syst. Evol. Microbiol.">
        <title>Complete genome sequence of Corynebacterium casei LMG S-19264T (=DSM 44701T), isolated from a smear-ripened cheese.</title>
        <authorList>
            <consortium name="US DOE Joint Genome Institute (JGI-PGF)"/>
            <person name="Walter F."/>
            <person name="Albersmeier A."/>
            <person name="Kalinowski J."/>
            <person name="Ruckert C."/>
        </authorList>
    </citation>
    <scope>NUCLEOTIDE SEQUENCE</scope>
    <source>
        <strain evidence="8">CGMCC 1.12987</strain>
    </source>
</reference>
<evidence type="ECO:0000256" key="3">
    <source>
        <dbReference type="ARBA" id="ARBA00014376"/>
    </source>
</evidence>
<evidence type="ECO:0000313" key="9">
    <source>
        <dbReference type="Proteomes" id="UP000644756"/>
    </source>
</evidence>
<name>A0A917G237_9BACL</name>
<evidence type="ECO:0000256" key="6">
    <source>
        <dbReference type="PIRNR" id="PIRNR002889"/>
    </source>
</evidence>
<dbReference type="Pfam" id="PF00460">
    <property type="entry name" value="Flg_bb_rod"/>
    <property type="match status" value="1"/>
</dbReference>
<dbReference type="EMBL" id="BMGR01000015">
    <property type="protein sequence ID" value="GGG19028.1"/>
    <property type="molecule type" value="Genomic_DNA"/>
</dbReference>
<keyword evidence="8" id="KW-0969">Cilium</keyword>
<dbReference type="InterPro" id="IPR006300">
    <property type="entry name" value="FlgB"/>
</dbReference>
<dbReference type="RefSeq" id="WP_188532825.1">
    <property type="nucleotide sequence ID" value="NZ_BMGR01000015.1"/>
</dbReference>
<reference evidence="8" key="2">
    <citation type="submission" date="2020-09" db="EMBL/GenBank/DDBJ databases">
        <authorList>
            <person name="Sun Q."/>
            <person name="Zhou Y."/>
        </authorList>
    </citation>
    <scope>NUCLEOTIDE SEQUENCE</scope>
    <source>
        <strain evidence="8">CGMCC 1.12987</strain>
    </source>
</reference>
<dbReference type="PANTHER" id="PTHR30435:SF12">
    <property type="entry name" value="FLAGELLAR BASAL BODY ROD PROTEIN FLGB"/>
    <property type="match status" value="1"/>
</dbReference>
<comment type="similarity">
    <text evidence="2 6">Belongs to the flagella basal body rod proteins family.</text>
</comment>
<keyword evidence="9" id="KW-1185">Reference proteome</keyword>
<accession>A0A917G237</accession>
<comment type="function">
    <text evidence="5 6">Structural component of flagellum, the bacterial motility apparatus. Part of the rod structure of flagellar basal body.</text>
</comment>
<dbReference type="Proteomes" id="UP000644756">
    <property type="component" value="Unassembled WGS sequence"/>
</dbReference>
<comment type="subcellular location">
    <subcellularLocation>
        <location evidence="1 6">Bacterial flagellum basal body</location>
    </subcellularLocation>
</comment>
<protein>
    <recommendedName>
        <fullName evidence="3 6">Flagellar basal body rod protein FlgB</fullName>
    </recommendedName>
</protein>
<feature type="domain" description="Flagellar basal body rod protein N-terminal" evidence="7">
    <location>
        <begin position="19"/>
        <end position="37"/>
    </location>
</feature>
<dbReference type="GO" id="GO:0030694">
    <property type="term" value="C:bacterial-type flagellum basal body, rod"/>
    <property type="evidence" value="ECO:0007669"/>
    <property type="project" value="InterPro"/>
</dbReference>
<dbReference type="PANTHER" id="PTHR30435">
    <property type="entry name" value="FLAGELLAR PROTEIN"/>
    <property type="match status" value="1"/>
</dbReference>
<keyword evidence="8" id="KW-0966">Cell projection</keyword>
<comment type="subunit">
    <text evidence="6">The basal body constitutes a major portion of the flagellar organelle and consists of a number of rings mounted on a central rod.</text>
</comment>
<evidence type="ECO:0000313" key="8">
    <source>
        <dbReference type="EMBL" id="GGG19028.1"/>
    </source>
</evidence>
<keyword evidence="8" id="KW-0282">Flagellum</keyword>
<evidence type="ECO:0000256" key="2">
    <source>
        <dbReference type="ARBA" id="ARBA00009677"/>
    </source>
</evidence>
<sequence>MIHSSRSRMNEALLNILTIRHNVITDNIANADTPNYKTKSVVFQEELKRKLLAEHNQDQITMKRTHPKHLPQQDMNLSEIPFKITESTDKVINNNGNNVDIDAEMAKMAENQLFYNYMAGRVSGHYTKMKTLLQDLK</sequence>
<dbReference type="PIRSF" id="PIRSF002889">
    <property type="entry name" value="Rod_FlgB"/>
    <property type="match status" value="1"/>
</dbReference>
<gene>
    <name evidence="8" type="primary">flgB</name>
    <name evidence="8" type="ORF">GCM10010916_39820</name>
</gene>
<evidence type="ECO:0000256" key="4">
    <source>
        <dbReference type="ARBA" id="ARBA00023143"/>
    </source>
</evidence>
<evidence type="ECO:0000256" key="1">
    <source>
        <dbReference type="ARBA" id="ARBA00004117"/>
    </source>
</evidence>
<dbReference type="GO" id="GO:0071978">
    <property type="term" value="P:bacterial-type flagellum-dependent swarming motility"/>
    <property type="evidence" value="ECO:0007669"/>
    <property type="project" value="TreeGrafter"/>
</dbReference>
<organism evidence="8 9">
    <name type="scientific">Paenibacillus abyssi</name>
    <dbReference type="NCBI Taxonomy" id="1340531"/>
    <lineage>
        <taxon>Bacteria</taxon>
        <taxon>Bacillati</taxon>
        <taxon>Bacillota</taxon>
        <taxon>Bacilli</taxon>
        <taxon>Bacillales</taxon>
        <taxon>Paenibacillaceae</taxon>
        <taxon>Paenibacillus</taxon>
    </lineage>
</organism>
<proteinExistence type="inferred from homology"/>
<comment type="caution">
    <text evidence="8">The sequence shown here is derived from an EMBL/GenBank/DDBJ whole genome shotgun (WGS) entry which is preliminary data.</text>
</comment>
<dbReference type="AlphaFoldDB" id="A0A917G237"/>
<evidence type="ECO:0000256" key="5">
    <source>
        <dbReference type="ARBA" id="ARBA00024934"/>
    </source>
</evidence>
<dbReference type="InterPro" id="IPR001444">
    <property type="entry name" value="Flag_bb_rod_N"/>
</dbReference>